<reference evidence="1 2" key="1">
    <citation type="submission" date="2017-02" db="EMBL/GenBank/DDBJ databases">
        <title>The first characterized phage against a member of the ecologically important #sphingomonads reveals high dissimilarity against all other known phages.</title>
        <authorList>
            <person name="Nielsen T.K."/>
            <person name="Carstens A.B."/>
            <person name="Kot W."/>
            <person name="Lametsch R."/>
            <person name="Neve H."/>
            <person name="Hansen L.H."/>
        </authorList>
    </citation>
    <scope>NUCLEOTIDE SEQUENCE [LARGE SCALE GENOMIC DNA]</scope>
</reference>
<protein>
    <recommendedName>
        <fullName evidence="3">Lipoprotein</fullName>
    </recommendedName>
</protein>
<evidence type="ECO:0000313" key="1">
    <source>
        <dbReference type="EMBL" id="ARK07452.1"/>
    </source>
</evidence>
<gene>
    <name evidence="1" type="ORF">LAV_00052</name>
</gene>
<keyword evidence="2" id="KW-1185">Reference proteome</keyword>
<evidence type="ECO:0000313" key="2">
    <source>
        <dbReference type="Proteomes" id="UP000223906"/>
    </source>
</evidence>
<organism evidence="1 2">
    <name type="scientific">Sphingobium phage Lacusarx</name>
    <dbReference type="NCBI Taxonomy" id="1980139"/>
    <lineage>
        <taxon>Viruses</taxon>
        <taxon>Duplodnaviria</taxon>
        <taxon>Heunggongvirae</taxon>
        <taxon>Uroviricota</taxon>
        <taxon>Caudoviricetes</taxon>
        <taxon>Lacusarxvirus</taxon>
        <taxon>Lacusarxvirus lacusarx</taxon>
    </lineage>
</organism>
<dbReference type="PROSITE" id="PS51257">
    <property type="entry name" value="PROKAR_LIPOPROTEIN"/>
    <property type="match status" value="1"/>
</dbReference>
<dbReference type="EMBL" id="KY629563">
    <property type="protein sequence ID" value="ARK07452.1"/>
    <property type="molecule type" value="Genomic_DNA"/>
</dbReference>
<accession>A0A1W6DXF8</accession>
<dbReference type="OrthoDB" id="22737at10239"/>
<dbReference type="Proteomes" id="UP000223906">
    <property type="component" value="Segment"/>
</dbReference>
<evidence type="ECO:0008006" key="3">
    <source>
        <dbReference type="Google" id="ProtNLM"/>
    </source>
</evidence>
<name>A0A1W6DXF8_9CAUD</name>
<proteinExistence type="predicted"/>
<sequence>MKKIMTAGVLLAAAMLSACFSDPVEAKRAAEAFGFHDVQITGHRWTGCGDRDDTSTGFTALNSEGRYVSGVVCSQTGIFGWGKSSTVRID</sequence>